<feature type="transmembrane region" description="Helical" evidence="2">
    <location>
        <begin position="91"/>
        <end position="112"/>
    </location>
</feature>
<dbReference type="Gene3D" id="1.20.120.1200">
    <property type="entry name" value="NADH-ubiquinone/plastoquinone oxidoreductase chain 6, subunit NuoJ"/>
    <property type="match status" value="1"/>
</dbReference>
<evidence type="ECO:0000256" key="2">
    <source>
        <dbReference type="RuleBase" id="RU004429"/>
    </source>
</evidence>
<dbReference type="EMBL" id="CP021416">
    <property type="protein sequence ID" value="ARU47363.1"/>
    <property type="molecule type" value="Genomic_DNA"/>
</dbReference>
<reference evidence="5" key="7">
    <citation type="submission" date="2020-08" db="EMBL/GenBank/DDBJ databases">
        <authorList>
            <person name="Yang Y."/>
            <person name="Huo L."/>
            <person name="Yan J."/>
        </authorList>
    </citation>
    <scope>NUCLEOTIDE SEQUENCE</scope>
    <source>
        <strain evidence="5">ACSDCE</strain>
    </source>
</reference>
<evidence type="ECO:0000313" key="8">
    <source>
        <dbReference type="Proteomes" id="UP000502831"/>
    </source>
</evidence>
<dbReference type="GO" id="GO:0008137">
    <property type="term" value="F:NADH dehydrogenase (ubiquinone) activity"/>
    <property type="evidence" value="ECO:0007669"/>
    <property type="project" value="UniProtKB-UniRule"/>
</dbReference>
<proteinExistence type="inferred from homology"/>
<protein>
    <recommendedName>
        <fullName evidence="2">NADH-quinone oxidoreductase subunit J</fullName>
        <ecNumber evidence="2">7.1.1.-</ecNumber>
    </recommendedName>
</protein>
<dbReference type="Proteomes" id="UP000502831">
    <property type="component" value="Chromosome"/>
</dbReference>
<evidence type="ECO:0000313" key="4">
    <source>
        <dbReference type="EMBL" id="ATB68308.1"/>
    </source>
</evidence>
<dbReference type="RefSeq" id="WP_087437469.1">
    <property type="nucleotide sequence ID" value="NZ_CP021416.1"/>
</dbReference>
<comment type="function">
    <text evidence="2">NDH-1 shuttles electrons from NADH, via FMN and iron-sulfur (Fe-S) centers, to quinones in the respiratory chain. Couples the redox reaction to proton translocation (for every two electrons transferred, four hydrogen ions are translocated across the cytoplasmic membrane), and thus conserves the redox energy in a proton gradient.</text>
</comment>
<keyword evidence="2" id="KW-1003">Cell membrane</keyword>
<feature type="transmembrane region" description="Helical" evidence="2">
    <location>
        <begin position="54"/>
        <end position="71"/>
    </location>
</feature>
<dbReference type="GO" id="GO:0048038">
    <property type="term" value="F:quinone binding"/>
    <property type="evidence" value="ECO:0007669"/>
    <property type="project" value="UniProtKB-UniRule"/>
</dbReference>
<name>A0A1Y0HJC2_9BACT</name>
<dbReference type="EMBL" id="CP039734">
    <property type="protein sequence ID" value="QIR76174.1"/>
    <property type="molecule type" value="Genomic_DNA"/>
</dbReference>
<evidence type="ECO:0000313" key="7">
    <source>
        <dbReference type="Proteomes" id="UP000217349"/>
    </source>
</evidence>
<dbReference type="Pfam" id="PF00499">
    <property type="entry name" value="Oxidored_q3"/>
    <property type="match status" value="1"/>
</dbReference>
<keyword evidence="2" id="KW-0472">Membrane</keyword>
<comment type="subcellular location">
    <subcellularLocation>
        <location evidence="2">Cell membrane</location>
        <topology evidence="2">Multi-pass membrane protein</topology>
    </subcellularLocation>
</comment>
<evidence type="ECO:0000313" key="6">
    <source>
        <dbReference type="Proteomes" id="UP000196005"/>
    </source>
</evidence>
<dbReference type="InterPro" id="IPR001457">
    <property type="entry name" value="NADH_UbQ/plastoQ_OxRdtase_su6"/>
</dbReference>
<dbReference type="InterPro" id="IPR042106">
    <property type="entry name" value="Nuo/plastoQ_OxRdtase_6_NuoJ"/>
</dbReference>
<dbReference type="NCBIfam" id="NF005167">
    <property type="entry name" value="PRK06638.2-2"/>
    <property type="match status" value="1"/>
</dbReference>
<keyword evidence="6" id="KW-1185">Reference proteome</keyword>
<keyword evidence="2" id="KW-0874">Quinone</keyword>
<comment type="catalytic activity">
    <reaction evidence="2">
        <text>a quinone + NADH + 5 H(+)(in) = a quinol + NAD(+) + 4 H(+)(out)</text>
        <dbReference type="Rhea" id="RHEA:57888"/>
        <dbReference type="ChEBI" id="CHEBI:15378"/>
        <dbReference type="ChEBI" id="CHEBI:24646"/>
        <dbReference type="ChEBI" id="CHEBI:57540"/>
        <dbReference type="ChEBI" id="CHEBI:57945"/>
        <dbReference type="ChEBI" id="CHEBI:132124"/>
    </reaction>
</comment>
<keyword evidence="2" id="KW-0812">Transmembrane</keyword>
<dbReference type="EMBL" id="CP023275">
    <property type="protein sequence ID" value="ATB68308.1"/>
    <property type="molecule type" value="Genomic_DNA"/>
</dbReference>
<accession>A0A1Y0HJC2</accession>
<feature type="transmembrane region" description="Helical" evidence="2">
    <location>
        <begin position="6"/>
        <end position="23"/>
    </location>
</feature>
<evidence type="ECO:0000256" key="1">
    <source>
        <dbReference type="ARBA" id="ARBA00005698"/>
    </source>
</evidence>
<reference evidence="3" key="5">
    <citation type="journal article" date="2018" name="FEMS Microbiol. Ecol.">
        <title>Coexistence of two distinct Sulfurospirillum populations respiring tetrachloroethene-genomic and kinetic considerations. .</title>
        <authorList>
            <person name="Buttet G.F."/>
            <person name="Murray A.M."/>
            <person name="Goris T."/>
            <person name="Burion M."/>
            <person name="Jin B."/>
            <person name="Rolle M."/>
            <person name="Holliger C."/>
            <person name="Maillard J."/>
        </authorList>
    </citation>
    <scope>NUCLEOTIDE SEQUENCE</scope>
    <source>
        <strain evidence="3">SL2-1</strain>
    </source>
</reference>
<reference evidence="4" key="4">
    <citation type="submission" date="2017-09" db="EMBL/GenBank/DDBJ databases">
        <authorList>
            <person name="Goris T."/>
        </authorList>
    </citation>
    <scope>NUCLEOTIDE SEQUENCE</scope>
    <source>
        <strain evidence="4">JPD-1</strain>
    </source>
</reference>
<dbReference type="Proteomes" id="UP000217349">
    <property type="component" value="Chromosome"/>
</dbReference>
<sequence length="184" mass="20287">MYEIIAFYVFATLTIGMFGIVVMSSNALYAMSALAGGMIFISGFFFILDAEFLGVVQIVVYSGAIMALYAFGMMFFDTTRDVSEKMRSKKIAYTLSVISAILVVTILCAPLASEEIEAMYPSIDTVGNVQMIGVVLFTKYLVPFELAAIMLLVAMIAGIVLASKRMDEYLAMEENEIEYPKETK</sequence>
<comment type="similarity">
    <text evidence="1 2">Belongs to the complex I subunit 6 family.</text>
</comment>
<dbReference type="AlphaFoldDB" id="A0A1Y0HJC2"/>
<feature type="transmembrane region" description="Helical" evidence="2">
    <location>
        <begin position="28"/>
        <end position="48"/>
    </location>
</feature>
<reference evidence="4" key="6">
    <citation type="journal article" date="2020" name="MicrobiologyOpen">
        <title>Tetrachloroethene respiration in Sulfurospirillum species is regulated by a two-component system as unraveled by comparative genomics, transcriptomics, and regulator binding studies.</title>
        <authorList>
            <person name="Esken J."/>
            <person name="Goris T."/>
            <person name="Gadkari J."/>
            <person name="Bischler T."/>
            <person name="Forstner K.U."/>
            <person name="Sharma C.M."/>
            <person name="Diekert G."/>
            <person name="Schubert T."/>
        </authorList>
    </citation>
    <scope>NUCLEOTIDE SEQUENCE</scope>
    <source>
        <strain evidence="4">JPD-1</strain>
    </source>
</reference>
<dbReference type="KEGG" id="sulj:SJPD1_0179"/>
<reference evidence="5 8" key="1">
    <citation type="journal article" date="2017" name="Environ. Sci. Technol.">
        <title>Organohalide Respiration with Chlorinated Ethenes under Low pH Conditions.</title>
        <authorList>
            <person name="Yang Y."/>
            <person name="Capiro N.L."/>
            <person name="Marcet T.F."/>
            <person name="Yan J."/>
            <person name="Pennell K.D."/>
            <person name="Loffler F.E."/>
        </authorList>
    </citation>
    <scope>NUCLEOTIDE SEQUENCE [LARGE SCALE GENOMIC DNA]</scope>
    <source>
        <strain evidence="5 8">ACSDCE</strain>
    </source>
</reference>
<accession>A0A290HKT0</accession>
<dbReference type="GO" id="GO:0005886">
    <property type="term" value="C:plasma membrane"/>
    <property type="evidence" value="ECO:0007669"/>
    <property type="project" value="UniProtKB-SubCell"/>
</dbReference>
<dbReference type="KEGG" id="suls:Sdiek1_0180"/>
<dbReference type="Proteomes" id="UP000196005">
    <property type="component" value="Chromosome"/>
</dbReference>
<keyword evidence="3" id="KW-0560">Oxidoreductase</keyword>
<evidence type="ECO:0000313" key="5">
    <source>
        <dbReference type="EMBL" id="QIR76174.1"/>
    </source>
</evidence>
<dbReference type="EC" id="7.1.1.-" evidence="2"/>
<accession>A0A6G9VTE9</accession>
<dbReference type="GO" id="GO:0016491">
    <property type="term" value="F:oxidoreductase activity"/>
    <property type="evidence" value="ECO:0007669"/>
    <property type="project" value="UniProtKB-KW"/>
</dbReference>
<feature type="transmembrane region" description="Helical" evidence="2">
    <location>
        <begin position="140"/>
        <end position="162"/>
    </location>
</feature>
<evidence type="ECO:0000313" key="3">
    <source>
        <dbReference type="EMBL" id="ARU47363.1"/>
    </source>
</evidence>
<keyword evidence="2" id="KW-0520">NAD</keyword>
<dbReference type="OrthoDB" id="13239at2"/>
<reference evidence="7" key="3">
    <citation type="submission" date="2017-09" db="EMBL/GenBank/DDBJ databases">
        <title>The complete genome of Sulfurospirillum sp. JPD-1.</title>
        <authorList>
            <person name="Goris T."/>
        </authorList>
    </citation>
    <scope>NUCLEOTIDE SEQUENCE [LARGE SCALE GENOMIC DNA]</scope>
    <source>
        <strain evidence="7">JPD-1</strain>
    </source>
</reference>
<organism evidence="3 6">
    <name type="scientific">Sulfurospirillum diekertiae</name>
    <dbReference type="NCBI Taxonomy" id="1854492"/>
    <lineage>
        <taxon>Bacteria</taxon>
        <taxon>Pseudomonadati</taxon>
        <taxon>Campylobacterota</taxon>
        <taxon>Epsilonproteobacteria</taxon>
        <taxon>Campylobacterales</taxon>
        <taxon>Sulfurospirillaceae</taxon>
        <taxon>Sulfurospirillum</taxon>
    </lineage>
</organism>
<reference evidence="6" key="2">
    <citation type="submission" date="2017-05" db="EMBL/GenBank/DDBJ databases">
        <title>Dechlorination kinetics govern the competition between two new strains of the genus Sulfurospirillum.</title>
        <authorList>
            <person name="Buttet G.F."/>
            <person name="Murray A.M."/>
            <person name="Goris T."/>
            <person name="Burion M."/>
            <person name="Lin B."/>
            <person name="Rolle M."/>
            <person name="Maillard J."/>
        </authorList>
    </citation>
    <scope>NUCLEOTIDE SEQUENCE [LARGE SCALE GENOMIC DNA]</scope>
    <source>
        <strain evidence="6">SL2-1</strain>
    </source>
</reference>
<dbReference type="PANTHER" id="PTHR33269">
    <property type="entry name" value="NADH-UBIQUINONE OXIDOREDUCTASE CHAIN 6"/>
    <property type="match status" value="1"/>
</dbReference>
<keyword evidence="2" id="KW-1133">Transmembrane helix</keyword>
<gene>
    <name evidence="5" type="ORF">FA584_08130</name>
    <name evidence="3" type="ORF">Sdiek1_0180</name>
    <name evidence="4" type="ORF">SJPD1_0179</name>
</gene>
<dbReference type="PANTHER" id="PTHR33269:SF17">
    <property type="entry name" value="NADH-UBIQUINONE OXIDOREDUCTASE CHAIN 6"/>
    <property type="match status" value="1"/>
</dbReference>